<accession>A0A3S1CSP6</accession>
<keyword evidence="2" id="KW-1185">Reference proteome</keyword>
<name>A0A3S1CSP6_9BACT</name>
<dbReference type="InterPro" id="IPR036102">
    <property type="entry name" value="OsmC/Ohrsf"/>
</dbReference>
<dbReference type="SUPFAM" id="SSF82784">
    <property type="entry name" value="OsmC-like"/>
    <property type="match status" value="1"/>
</dbReference>
<organism evidence="1 2">
    <name type="scientific">Chitinophaga solisilvae</name>
    <dbReference type="NCBI Taxonomy" id="1233460"/>
    <lineage>
        <taxon>Bacteria</taxon>
        <taxon>Pseudomonadati</taxon>
        <taxon>Bacteroidota</taxon>
        <taxon>Chitinophagia</taxon>
        <taxon>Chitinophagales</taxon>
        <taxon>Chitinophagaceae</taxon>
        <taxon>Chitinophaga</taxon>
    </lineage>
</organism>
<dbReference type="Proteomes" id="UP000281028">
    <property type="component" value="Unassembled WGS sequence"/>
</dbReference>
<dbReference type="PANTHER" id="PTHR39624">
    <property type="entry name" value="PROTEIN INVOLVED IN RIMO-MEDIATED BETA-METHYLTHIOLATION OF RIBOSOMAL PROTEIN S12 YCAO"/>
    <property type="match status" value="1"/>
</dbReference>
<dbReference type="EMBL" id="RIAR02000001">
    <property type="protein sequence ID" value="NSL88128.1"/>
    <property type="molecule type" value="Genomic_DNA"/>
</dbReference>
<dbReference type="Pfam" id="PF02566">
    <property type="entry name" value="OsmC"/>
    <property type="match status" value="1"/>
</dbReference>
<dbReference type="InterPro" id="IPR015946">
    <property type="entry name" value="KH_dom-like_a/b"/>
</dbReference>
<dbReference type="Gene3D" id="3.30.300.20">
    <property type="match status" value="1"/>
</dbReference>
<dbReference type="OrthoDB" id="290036at2"/>
<sequence length="135" mass="14815">MQTAEIIYSGELRTTATHLQSGSVIETDAPVDNNGKGERFSPTDLVATALGSCMLTIMGIKARDNNWNIEGTKVSIKKIMGTDPRRITGINVVFDFPAGHNLGDKERTILERAAHTCPVAYSVHPDIKQDITFNW</sequence>
<dbReference type="AlphaFoldDB" id="A0A3S1CSP6"/>
<dbReference type="PANTHER" id="PTHR39624:SF2">
    <property type="entry name" value="OSMC-LIKE PROTEIN"/>
    <property type="match status" value="1"/>
</dbReference>
<protein>
    <submittedName>
        <fullName evidence="1">OsmC family protein</fullName>
    </submittedName>
</protein>
<evidence type="ECO:0000313" key="1">
    <source>
        <dbReference type="EMBL" id="NSL88128.1"/>
    </source>
</evidence>
<comment type="caution">
    <text evidence="1">The sequence shown here is derived from an EMBL/GenBank/DDBJ whole genome shotgun (WGS) entry which is preliminary data.</text>
</comment>
<proteinExistence type="predicted"/>
<reference evidence="1" key="1">
    <citation type="submission" date="2020-05" db="EMBL/GenBank/DDBJ databases">
        <title>Chitinophaga laudate sp. nov., isolated from a tropical peat swamp.</title>
        <authorList>
            <person name="Goh C.B.S."/>
            <person name="Lee M.S."/>
            <person name="Parimannan S."/>
            <person name="Pasbakhsh P."/>
            <person name="Yule C.M."/>
            <person name="Rajandas H."/>
            <person name="Loke S."/>
            <person name="Croft L."/>
            <person name="Tan J.B.L."/>
        </authorList>
    </citation>
    <scope>NUCLEOTIDE SEQUENCE</scope>
    <source>
        <strain evidence="1">Mgbs1</strain>
    </source>
</reference>
<gene>
    <name evidence="1" type="ORF">ECE50_014870</name>
</gene>
<evidence type="ECO:0000313" key="2">
    <source>
        <dbReference type="Proteomes" id="UP000281028"/>
    </source>
</evidence>
<dbReference type="InterPro" id="IPR003718">
    <property type="entry name" value="OsmC/Ohr_fam"/>
</dbReference>